<reference evidence="7" key="2">
    <citation type="submission" date="2025-08" db="UniProtKB">
        <authorList>
            <consortium name="Ensembl"/>
        </authorList>
    </citation>
    <scope>IDENTIFICATION</scope>
</reference>
<dbReference type="PANTHER" id="PTHR26451:SF998">
    <property type="entry name" value="ODORANT RECEPTOR-RELATED"/>
    <property type="match status" value="1"/>
</dbReference>
<protein>
    <recommendedName>
        <fullName evidence="6">G-protein coupled receptors family 1 profile domain-containing protein</fullName>
    </recommendedName>
</protein>
<evidence type="ECO:0000256" key="3">
    <source>
        <dbReference type="ARBA" id="ARBA00022989"/>
    </source>
</evidence>
<dbReference type="Pfam" id="PF00001">
    <property type="entry name" value="7tm_1"/>
    <property type="match status" value="1"/>
</dbReference>
<feature type="transmembrane region" description="Helical" evidence="5">
    <location>
        <begin position="235"/>
        <end position="260"/>
    </location>
</feature>
<dbReference type="SUPFAM" id="SSF81321">
    <property type="entry name" value="Family A G protein-coupled receptor-like"/>
    <property type="match status" value="1"/>
</dbReference>
<organism evidence="7 8">
    <name type="scientific">Esox lucius</name>
    <name type="common">Northern pike</name>
    <dbReference type="NCBI Taxonomy" id="8010"/>
    <lineage>
        <taxon>Eukaryota</taxon>
        <taxon>Metazoa</taxon>
        <taxon>Chordata</taxon>
        <taxon>Craniata</taxon>
        <taxon>Vertebrata</taxon>
        <taxon>Euteleostomi</taxon>
        <taxon>Actinopterygii</taxon>
        <taxon>Neopterygii</taxon>
        <taxon>Teleostei</taxon>
        <taxon>Protacanthopterygii</taxon>
        <taxon>Esociformes</taxon>
        <taxon>Esocidae</taxon>
        <taxon>Esox</taxon>
    </lineage>
</organism>
<name>A0AAY5KIC0_ESOLU</name>
<evidence type="ECO:0000256" key="1">
    <source>
        <dbReference type="ARBA" id="ARBA00004370"/>
    </source>
</evidence>
<dbReference type="Ensembl" id="ENSELUT00000109225.1">
    <property type="protein sequence ID" value="ENSELUP00000086127.1"/>
    <property type="gene ID" value="ENSELUG00000044732.1"/>
</dbReference>
<feature type="transmembrane region" description="Helical" evidence="5">
    <location>
        <begin position="195"/>
        <end position="214"/>
    </location>
</feature>
<dbReference type="GO" id="GO:0016020">
    <property type="term" value="C:membrane"/>
    <property type="evidence" value="ECO:0007669"/>
    <property type="project" value="UniProtKB-SubCell"/>
</dbReference>
<reference evidence="7" key="3">
    <citation type="submission" date="2025-09" db="UniProtKB">
        <authorList>
            <consortium name="Ensembl"/>
        </authorList>
    </citation>
    <scope>IDENTIFICATION</scope>
</reference>
<evidence type="ECO:0000256" key="2">
    <source>
        <dbReference type="ARBA" id="ARBA00022692"/>
    </source>
</evidence>
<evidence type="ECO:0000313" key="7">
    <source>
        <dbReference type="Ensembl" id="ENSELUP00000086127.1"/>
    </source>
</evidence>
<dbReference type="GO" id="GO:0004984">
    <property type="term" value="F:olfactory receptor activity"/>
    <property type="evidence" value="ECO:0007669"/>
    <property type="project" value="TreeGrafter"/>
</dbReference>
<proteinExistence type="predicted"/>
<dbReference type="FunFam" id="1.20.1070.10:FF:000096">
    <property type="entry name" value="Odorant receptor 131-2"/>
    <property type="match status" value="1"/>
</dbReference>
<keyword evidence="2 5" id="KW-0812">Transmembrane</keyword>
<sequence>MCSSNNLNFSTLNMRRDVFEEALLKNLTVVLFGLIINYINGTLLYTFFTNVNFQSDSRYILYMQLIINDNVMVSMMVNLHVLSYVCPNLNVSLCIVLLLICENTHKNTPLNLAAMSIERFIAICHPLQHPLICTVSWTYMLIACIWVVGAIPGFIKVIITFVFKPLSFFSSGRMCYPINIFQSVYNYNTYYATNILYLCFVWITLIYTYFRVVFSAKAATSDPVSSRKAQMTIRLHVVQLLLSMLSYIAPVLDTALTVLFPDFRSAVMFCNNIITNILPRLLSPLIYGLRDQKFKKHMKRGLGAILFVELLSERCFW</sequence>
<dbReference type="GO" id="GO:0005549">
    <property type="term" value="F:odorant binding"/>
    <property type="evidence" value="ECO:0007669"/>
    <property type="project" value="TreeGrafter"/>
</dbReference>
<feature type="transmembrane region" description="Helical" evidence="5">
    <location>
        <begin position="137"/>
        <end position="163"/>
    </location>
</feature>
<keyword evidence="8" id="KW-1185">Reference proteome</keyword>
<dbReference type="AlphaFoldDB" id="A0AAY5KIC0"/>
<evidence type="ECO:0000256" key="5">
    <source>
        <dbReference type="SAM" id="Phobius"/>
    </source>
</evidence>
<keyword evidence="4 5" id="KW-0472">Membrane</keyword>
<accession>A0AAY5KIC0</accession>
<dbReference type="GeneTree" id="ENSGT00940000161337"/>
<dbReference type="InterPro" id="IPR000276">
    <property type="entry name" value="GPCR_Rhodpsn"/>
</dbReference>
<dbReference type="PROSITE" id="PS50262">
    <property type="entry name" value="G_PROTEIN_RECEP_F1_2"/>
    <property type="match status" value="1"/>
</dbReference>
<dbReference type="InterPro" id="IPR052921">
    <property type="entry name" value="GPCR1_Superfamily_Member"/>
</dbReference>
<dbReference type="CDD" id="cd00637">
    <property type="entry name" value="7tm_classA_rhodopsin-like"/>
    <property type="match status" value="1"/>
</dbReference>
<evidence type="ECO:0000259" key="6">
    <source>
        <dbReference type="PROSITE" id="PS50262"/>
    </source>
</evidence>
<dbReference type="Gene3D" id="1.20.1070.10">
    <property type="entry name" value="Rhodopsin 7-helix transmembrane proteins"/>
    <property type="match status" value="1"/>
</dbReference>
<feature type="transmembrane region" description="Helical" evidence="5">
    <location>
        <begin position="266"/>
        <end position="289"/>
    </location>
</feature>
<feature type="transmembrane region" description="Helical" evidence="5">
    <location>
        <begin position="23"/>
        <end position="48"/>
    </location>
</feature>
<dbReference type="GO" id="GO:0004930">
    <property type="term" value="F:G protein-coupled receptor activity"/>
    <property type="evidence" value="ECO:0007669"/>
    <property type="project" value="InterPro"/>
</dbReference>
<dbReference type="PANTHER" id="PTHR26451">
    <property type="entry name" value="G_PROTEIN_RECEP_F1_2 DOMAIN-CONTAINING PROTEIN"/>
    <property type="match status" value="1"/>
</dbReference>
<evidence type="ECO:0000313" key="8">
    <source>
        <dbReference type="Proteomes" id="UP000265140"/>
    </source>
</evidence>
<evidence type="ECO:0000256" key="4">
    <source>
        <dbReference type="ARBA" id="ARBA00023136"/>
    </source>
</evidence>
<feature type="domain" description="G-protein coupled receptors family 1 profile" evidence="6">
    <location>
        <begin position="39"/>
        <end position="287"/>
    </location>
</feature>
<dbReference type="Proteomes" id="UP000265140">
    <property type="component" value="Chromosome 12"/>
</dbReference>
<dbReference type="InterPro" id="IPR017452">
    <property type="entry name" value="GPCR_Rhodpsn_7TM"/>
</dbReference>
<comment type="subcellular location">
    <subcellularLocation>
        <location evidence="1">Membrane</location>
    </subcellularLocation>
</comment>
<reference evidence="7 8" key="1">
    <citation type="submission" date="2020-02" db="EMBL/GenBank/DDBJ databases">
        <title>Esox lucius (northern pike) genome, fEsoLuc1, primary haplotype.</title>
        <authorList>
            <person name="Myers G."/>
            <person name="Karagic N."/>
            <person name="Meyer A."/>
            <person name="Pippel M."/>
            <person name="Reichard M."/>
            <person name="Winkler S."/>
            <person name="Tracey A."/>
            <person name="Sims Y."/>
            <person name="Howe K."/>
            <person name="Rhie A."/>
            <person name="Formenti G."/>
            <person name="Durbin R."/>
            <person name="Fedrigo O."/>
            <person name="Jarvis E.D."/>
        </authorList>
    </citation>
    <scope>NUCLEOTIDE SEQUENCE [LARGE SCALE GENOMIC DNA]</scope>
</reference>
<feature type="transmembrane region" description="Helical" evidence="5">
    <location>
        <begin position="81"/>
        <end position="101"/>
    </location>
</feature>
<keyword evidence="3 5" id="KW-1133">Transmembrane helix</keyword>